<dbReference type="AlphaFoldDB" id="A0A6A4VKZ3"/>
<feature type="region of interest" description="Disordered" evidence="1">
    <location>
        <begin position="789"/>
        <end position="826"/>
    </location>
</feature>
<feature type="compositionally biased region" description="Low complexity" evidence="1">
    <location>
        <begin position="529"/>
        <end position="546"/>
    </location>
</feature>
<name>A0A6A4VKZ3_AMPAM</name>
<sequence length="890" mass="94671">MPKASRADGRQCQVIEGDQSRCMVSFTLRGATQRAVLPLDRLYSEEGPCAHLRPPVCGEKLFCDMTPVDNKTVNAQWLVAFAWRGKLESAPRSGPLSAVTGMVAEVGTDSGVLLFVTPAGCRERCALGRAAVQPDGAPLPAAEPISNHLDVGDTVVFDCRPTTTAANCHWLADKVWFPAASEDSYYEDEDCELPGGERGEFILRTTLKAIVGRVDLVVNYKAVLTFDYHGQRERALLLTGKYTFPEKATAAERRDLTKVLSRGDQVRFTCHEYDKPNGTDRCGWWVMEAVRLETTQQVGREAGYSQSGHLYEKIGTVKDVLAAEGLLHFVLAGRREVAWFSDEEVFINGRPCAGRLSDTLESGQRVHFNAVPGSAPRGADWRCTCVWRGEMPTVEASQKRTEASVVKKQKKSKSAKSRIDDLDDFELPAAPPSAGGDGWAVPMATGTVPPLMARPHLGGGDRGPRADKQTPRLRASMVAELDAFDTGMDGGAGGGSDAGAGADWMAAVDGNAEWDEEVEPDDDGDELLGRAAPAGSASSGPSRPLSEASPEQPGPVSSPSRAARPSAADPARPPLLPDPEPRRSPLLPTPDPLASWSPAGLPHGTPASAARAQGRSPPGLSAPRPANPPGLSPAALAAAASANYSRQQAAASSSLLGTPPVPHRDGLLPAPPLPPAFYGYPAGQPAYWPPGLALGHPHLAHQPLAPQQLLFGGRLPPPAMAPLSVDQESLERMVRGGPLPTSAVPPAPSAQQKRSVPDADWEAAAAAFKARRQGLDSVSDRLAAVQLGDDVQRSESGTEGSLDDELDRLETGPADGGDRSPAAARRTRKGQILAFVDESQGLAEWDHDGTIEQVMFDRAVCYWLGARMDTLDLTDCYTPVADVPFGRDQA</sequence>
<dbReference type="OrthoDB" id="6343426at2759"/>
<protein>
    <submittedName>
        <fullName evidence="2">Uncharacterized protein</fullName>
    </submittedName>
</protein>
<keyword evidence="3" id="KW-1185">Reference proteome</keyword>
<dbReference type="EMBL" id="VIIS01001636">
    <property type="protein sequence ID" value="KAF0295176.1"/>
    <property type="molecule type" value="Genomic_DNA"/>
</dbReference>
<proteinExistence type="predicted"/>
<gene>
    <name evidence="2" type="ORF">FJT64_007308</name>
</gene>
<feature type="compositionally biased region" description="Low complexity" evidence="1">
    <location>
        <begin position="632"/>
        <end position="657"/>
    </location>
</feature>
<comment type="caution">
    <text evidence="2">The sequence shown here is derived from an EMBL/GenBank/DDBJ whole genome shotgun (WGS) entry which is preliminary data.</text>
</comment>
<feature type="region of interest" description="Disordered" evidence="1">
    <location>
        <begin position="516"/>
        <end position="668"/>
    </location>
</feature>
<organism evidence="2 3">
    <name type="scientific">Amphibalanus amphitrite</name>
    <name type="common">Striped barnacle</name>
    <name type="synonym">Balanus amphitrite</name>
    <dbReference type="NCBI Taxonomy" id="1232801"/>
    <lineage>
        <taxon>Eukaryota</taxon>
        <taxon>Metazoa</taxon>
        <taxon>Ecdysozoa</taxon>
        <taxon>Arthropoda</taxon>
        <taxon>Crustacea</taxon>
        <taxon>Multicrustacea</taxon>
        <taxon>Cirripedia</taxon>
        <taxon>Thoracica</taxon>
        <taxon>Thoracicalcarea</taxon>
        <taxon>Balanomorpha</taxon>
        <taxon>Balanoidea</taxon>
        <taxon>Balanidae</taxon>
        <taxon>Amphibalaninae</taxon>
        <taxon>Amphibalanus</taxon>
    </lineage>
</organism>
<evidence type="ECO:0000256" key="1">
    <source>
        <dbReference type="SAM" id="MobiDB-lite"/>
    </source>
</evidence>
<feature type="compositionally biased region" description="Low complexity" evidence="1">
    <location>
        <begin position="557"/>
        <end position="570"/>
    </location>
</feature>
<feature type="compositionally biased region" description="Acidic residues" evidence="1">
    <location>
        <begin position="516"/>
        <end position="526"/>
    </location>
</feature>
<evidence type="ECO:0000313" key="3">
    <source>
        <dbReference type="Proteomes" id="UP000440578"/>
    </source>
</evidence>
<evidence type="ECO:0000313" key="2">
    <source>
        <dbReference type="EMBL" id="KAF0295176.1"/>
    </source>
</evidence>
<feature type="region of interest" description="Disordered" evidence="1">
    <location>
        <begin position="736"/>
        <end position="758"/>
    </location>
</feature>
<reference evidence="2 3" key="1">
    <citation type="submission" date="2019-07" db="EMBL/GenBank/DDBJ databases">
        <title>Draft genome assembly of a fouling barnacle, Amphibalanus amphitrite (Darwin, 1854): The first reference genome for Thecostraca.</title>
        <authorList>
            <person name="Kim W."/>
        </authorList>
    </citation>
    <scope>NUCLEOTIDE SEQUENCE [LARGE SCALE GENOMIC DNA]</scope>
    <source>
        <strain evidence="2">SNU_AA5</strain>
        <tissue evidence="2">Soma without cirri and trophi</tissue>
    </source>
</reference>
<feature type="compositionally biased region" description="Basic residues" evidence="1">
    <location>
        <begin position="407"/>
        <end position="416"/>
    </location>
</feature>
<feature type="region of interest" description="Disordered" evidence="1">
    <location>
        <begin position="396"/>
        <end position="470"/>
    </location>
</feature>
<accession>A0A6A4VKZ3</accession>
<dbReference type="Proteomes" id="UP000440578">
    <property type="component" value="Unassembled WGS sequence"/>
</dbReference>